<proteinExistence type="predicted"/>
<sequence>MNKYSRRSTRISCSSYSCSQASSFQQRVQSRLSGGTLKVRTCLQFEHPSSIYLRDQISVLFIKIQELPTLLRSYATFQ</sequence>
<keyword evidence="2" id="KW-1185">Reference proteome</keyword>
<gene>
    <name evidence="1" type="ORF">K443DRAFT_365128</name>
</gene>
<evidence type="ECO:0000313" key="1">
    <source>
        <dbReference type="EMBL" id="KIJ94268.1"/>
    </source>
</evidence>
<protein>
    <submittedName>
        <fullName evidence="1">Uncharacterized protein</fullName>
    </submittedName>
</protein>
<dbReference type="EMBL" id="KN838802">
    <property type="protein sequence ID" value="KIJ94268.1"/>
    <property type="molecule type" value="Genomic_DNA"/>
</dbReference>
<accession>A0A0C9WZ57</accession>
<dbReference type="HOGENOM" id="CLU_2622397_0_0_1"/>
<dbReference type="AlphaFoldDB" id="A0A0C9WZ57"/>
<reference evidence="1 2" key="1">
    <citation type="submission" date="2014-04" db="EMBL/GenBank/DDBJ databases">
        <authorList>
            <consortium name="DOE Joint Genome Institute"/>
            <person name="Kuo A."/>
            <person name="Kohler A."/>
            <person name="Nagy L.G."/>
            <person name="Floudas D."/>
            <person name="Copeland A."/>
            <person name="Barry K.W."/>
            <person name="Cichocki N."/>
            <person name="Veneault-Fourrey C."/>
            <person name="LaButti K."/>
            <person name="Lindquist E.A."/>
            <person name="Lipzen A."/>
            <person name="Lundell T."/>
            <person name="Morin E."/>
            <person name="Murat C."/>
            <person name="Sun H."/>
            <person name="Tunlid A."/>
            <person name="Henrissat B."/>
            <person name="Grigoriev I.V."/>
            <person name="Hibbett D.S."/>
            <person name="Martin F."/>
            <person name="Nordberg H.P."/>
            <person name="Cantor M.N."/>
            <person name="Hua S.X."/>
        </authorList>
    </citation>
    <scope>NUCLEOTIDE SEQUENCE [LARGE SCALE GENOMIC DNA]</scope>
    <source>
        <strain evidence="1 2">LaAM-08-1</strain>
    </source>
</reference>
<reference evidence="2" key="2">
    <citation type="submission" date="2015-01" db="EMBL/GenBank/DDBJ databases">
        <title>Evolutionary Origins and Diversification of the Mycorrhizal Mutualists.</title>
        <authorList>
            <consortium name="DOE Joint Genome Institute"/>
            <consortium name="Mycorrhizal Genomics Consortium"/>
            <person name="Kohler A."/>
            <person name="Kuo A."/>
            <person name="Nagy L.G."/>
            <person name="Floudas D."/>
            <person name="Copeland A."/>
            <person name="Barry K.W."/>
            <person name="Cichocki N."/>
            <person name="Veneault-Fourrey C."/>
            <person name="LaButti K."/>
            <person name="Lindquist E.A."/>
            <person name="Lipzen A."/>
            <person name="Lundell T."/>
            <person name="Morin E."/>
            <person name="Murat C."/>
            <person name="Riley R."/>
            <person name="Ohm R."/>
            <person name="Sun H."/>
            <person name="Tunlid A."/>
            <person name="Henrissat B."/>
            <person name="Grigoriev I.V."/>
            <person name="Hibbett D.S."/>
            <person name="Martin F."/>
        </authorList>
    </citation>
    <scope>NUCLEOTIDE SEQUENCE [LARGE SCALE GENOMIC DNA]</scope>
    <source>
        <strain evidence="2">LaAM-08-1</strain>
    </source>
</reference>
<dbReference type="Proteomes" id="UP000054477">
    <property type="component" value="Unassembled WGS sequence"/>
</dbReference>
<organism evidence="1 2">
    <name type="scientific">Laccaria amethystina LaAM-08-1</name>
    <dbReference type="NCBI Taxonomy" id="1095629"/>
    <lineage>
        <taxon>Eukaryota</taxon>
        <taxon>Fungi</taxon>
        <taxon>Dikarya</taxon>
        <taxon>Basidiomycota</taxon>
        <taxon>Agaricomycotina</taxon>
        <taxon>Agaricomycetes</taxon>
        <taxon>Agaricomycetidae</taxon>
        <taxon>Agaricales</taxon>
        <taxon>Agaricineae</taxon>
        <taxon>Hydnangiaceae</taxon>
        <taxon>Laccaria</taxon>
    </lineage>
</organism>
<name>A0A0C9WZ57_9AGAR</name>
<evidence type="ECO:0000313" key="2">
    <source>
        <dbReference type="Proteomes" id="UP000054477"/>
    </source>
</evidence>